<evidence type="ECO:0000256" key="12">
    <source>
        <dbReference type="ARBA" id="ARBA00042730"/>
    </source>
</evidence>
<comment type="caution">
    <text evidence="13">The sequence shown here is derived from an EMBL/GenBank/DDBJ whole genome shotgun (WGS) entry which is preliminary data.</text>
</comment>
<comment type="subcellular location">
    <subcellularLocation>
        <location evidence="1">Secreted</location>
    </subcellularLocation>
</comment>
<evidence type="ECO:0000256" key="4">
    <source>
        <dbReference type="ARBA" id="ARBA00022525"/>
    </source>
</evidence>
<comment type="catalytic activity">
    <reaction evidence="7">
        <text>L-dopachrome = 5,6-dihydroxyindole-2-carboxylate</text>
        <dbReference type="Rhea" id="RHEA:13041"/>
        <dbReference type="ChEBI" id="CHEBI:16875"/>
        <dbReference type="ChEBI" id="CHEBI:57509"/>
        <dbReference type="EC" id="5.3.3.12"/>
    </reaction>
</comment>
<dbReference type="AlphaFoldDB" id="A0AAN9Y5F1"/>
<evidence type="ECO:0000256" key="6">
    <source>
        <dbReference type="ARBA" id="ARBA00036735"/>
    </source>
</evidence>
<dbReference type="InterPro" id="IPR001398">
    <property type="entry name" value="Macrophage_inhib_fac"/>
</dbReference>
<comment type="similarity">
    <text evidence="2">Belongs to the MIF family.</text>
</comment>
<gene>
    <name evidence="13" type="ORF">V9T40_006304</name>
</gene>
<accession>A0AAN9Y5F1</accession>
<dbReference type="GO" id="GO:0005125">
    <property type="term" value="F:cytokine activity"/>
    <property type="evidence" value="ECO:0007669"/>
    <property type="project" value="UniProtKB-KW"/>
</dbReference>
<keyword evidence="5" id="KW-0413">Isomerase</keyword>
<dbReference type="PANTHER" id="PTHR11954">
    <property type="entry name" value="D-DOPACHROME DECARBOXYLASE"/>
    <property type="match status" value="1"/>
</dbReference>
<evidence type="ECO:0000256" key="1">
    <source>
        <dbReference type="ARBA" id="ARBA00004613"/>
    </source>
</evidence>
<reference evidence="13 14" key="1">
    <citation type="submission" date="2024-03" db="EMBL/GenBank/DDBJ databases">
        <title>Adaptation during the transition from Ophiocordyceps entomopathogen to insect associate is accompanied by gene loss and intensified selection.</title>
        <authorList>
            <person name="Ward C.M."/>
            <person name="Onetto C.A."/>
            <person name="Borneman A.R."/>
        </authorList>
    </citation>
    <scope>NUCLEOTIDE SEQUENCE [LARGE SCALE GENOMIC DNA]</scope>
    <source>
        <strain evidence="13">AWRI1</strain>
        <tissue evidence="13">Single Adult Female</tissue>
    </source>
</reference>
<dbReference type="EC" id="5.3.2.1" evidence="9"/>
<evidence type="ECO:0000256" key="2">
    <source>
        <dbReference type="ARBA" id="ARBA00005851"/>
    </source>
</evidence>
<evidence type="ECO:0000256" key="10">
    <source>
        <dbReference type="ARBA" id="ARBA00041631"/>
    </source>
</evidence>
<evidence type="ECO:0000256" key="7">
    <source>
        <dbReference type="ARBA" id="ARBA00036823"/>
    </source>
</evidence>
<dbReference type="EC" id="5.3.3.12" evidence="8"/>
<comment type="catalytic activity">
    <reaction evidence="6">
        <text>3-phenylpyruvate = enol-phenylpyruvate</text>
        <dbReference type="Rhea" id="RHEA:17097"/>
        <dbReference type="ChEBI" id="CHEBI:16815"/>
        <dbReference type="ChEBI" id="CHEBI:18005"/>
        <dbReference type="EC" id="5.3.2.1"/>
    </reaction>
</comment>
<proteinExistence type="inferred from homology"/>
<evidence type="ECO:0000256" key="5">
    <source>
        <dbReference type="ARBA" id="ARBA00023235"/>
    </source>
</evidence>
<keyword evidence="14" id="KW-1185">Reference proteome</keyword>
<dbReference type="Proteomes" id="UP001367676">
    <property type="component" value="Unassembled WGS sequence"/>
</dbReference>
<evidence type="ECO:0000256" key="8">
    <source>
        <dbReference type="ARBA" id="ARBA00038932"/>
    </source>
</evidence>
<dbReference type="GO" id="GO:0005615">
    <property type="term" value="C:extracellular space"/>
    <property type="evidence" value="ECO:0007669"/>
    <property type="project" value="UniProtKB-KW"/>
</dbReference>
<dbReference type="PANTHER" id="PTHR11954:SF6">
    <property type="entry name" value="MACROPHAGE MIGRATION INHIBITORY FACTOR"/>
    <property type="match status" value="1"/>
</dbReference>
<dbReference type="EMBL" id="JBBCAQ010000014">
    <property type="protein sequence ID" value="KAK7598069.1"/>
    <property type="molecule type" value="Genomic_DNA"/>
</dbReference>
<protein>
    <recommendedName>
        <fullName evidence="12">L-dopachrome isomerase</fullName>
        <ecNumber evidence="9">5.3.2.1</ecNumber>
        <ecNumber evidence="8">5.3.3.12</ecNumber>
    </recommendedName>
    <alternativeName>
        <fullName evidence="10">L-dopachrome tautomerase</fullName>
    </alternativeName>
    <alternativeName>
        <fullName evidence="11">Phenylpyruvate tautomerase</fullName>
    </alternativeName>
</protein>
<dbReference type="Pfam" id="PF01187">
    <property type="entry name" value="MIF"/>
    <property type="match status" value="1"/>
</dbReference>
<evidence type="ECO:0000256" key="11">
    <source>
        <dbReference type="ARBA" id="ARBA00041912"/>
    </source>
</evidence>
<evidence type="ECO:0000313" key="13">
    <source>
        <dbReference type="EMBL" id="KAK7598069.1"/>
    </source>
</evidence>
<evidence type="ECO:0000256" key="9">
    <source>
        <dbReference type="ARBA" id="ARBA00039086"/>
    </source>
</evidence>
<dbReference type="GO" id="GO:0004167">
    <property type="term" value="F:dopachrome isomerase activity"/>
    <property type="evidence" value="ECO:0007669"/>
    <property type="project" value="UniProtKB-EC"/>
</dbReference>
<dbReference type="InterPro" id="IPR014347">
    <property type="entry name" value="Tautomerase/MIF_sf"/>
</dbReference>
<dbReference type="GO" id="GO:0050178">
    <property type="term" value="F:phenylpyruvate tautomerase activity"/>
    <property type="evidence" value="ECO:0007669"/>
    <property type="project" value="UniProtKB-EC"/>
</dbReference>
<dbReference type="SUPFAM" id="SSF55331">
    <property type="entry name" value="Tautomerase/MIF"/>
    <property type="match status" value="1"/>
</dbReference>
<organism evidence="13 14">
    <name type="scientific">Parthenolecanium corni</name>
    <dbReference type="NCBI Taxonomy" id="536013"/>
    <lineage>
        <taxon>Eukaryota</taxon>
        <taxon>Metazoa</taxon>
        <taxon>Ecdysozoa</taxon>
        <taxon>Arthropoda</taxon>
        <taxon>Hexapoda</taxon>
        <taxon>Insecta</taxon>
        <taxon>Pterygota</taxon>
        <taxon>Neoptera</taxon>
        <taxon>Paraneoptera</taxon>
        <taxon>Hemiptera</taxon>
        <taxon>Sternorrhyncha</taxon>
        <taxon>Coccoidea</taxon>
        <taxon>Coccidae</taxon>
        <taxon>Parthenolecanium</taxon>
    </lineage>
</organism>
<evidence type="ECO:0000313" key="14">
    <source>
        <dbReference type="Proteomes" id="UP001367676"/>
    </source>
</evidence>
<name>A0AAN9Y5F1_9HEMI</name>
<evidence type="ECO:0000256" key="3">
    <source>
        <dbReference type="ARBA" id="ARBA00022514"/>
    </source>
</evidence>
<keyword evidence="4" id="KW-0964">Secreted</keyword>
<dbReference type="Gene3D" id="3.30.429.10">
    <property type="entry name" value="Macrophage Migration Inhibitory Factor"/>
    <property type="match status" value="1"/>
</dbReference>
<keyword evidence="3" id="KW-0202">Cytokine</keyword>
<sequence length="122" mass="13291">MPRFQLQTNVSESKITPEFLKSTVQVVADMLGRSKEQVSVHVQGDQKICIGDTDGLSGIATLKSFGPHSDKDNKKYSIAICGHLNKTLGIPPNRVKIHFMAVTPSEIGTNNTTLHYILGGKD</sequence>